<feature type="region of interest" description="Disordered" evidence="7">
    <location>
        <begin position="665"/>
        <end position="730"/>
    </location>
</feature>
<dbReference type="Gene3D" id="3.30.200.20">
    <property type="entry name" value="Phosphorylase Kinase, domain 1"/>
    <property type="match status" value="1"/>
</dbReference>
<feature type="compositionally biased region" description="Polar residues" evidence="7">
    <location>
        <begin position="853"/>
        <end position="867"/>
    </location>
</feature>
<keyword evidence="4" id="KW-0418">Kinase</keyword>
<dbReference type="InterPro" id="IPR017441">
    <property type="entry name" value="Protein_kinase_ATP_BS"/>
</dbReference>
<keyword evidence="1" id="KW-0723">Serine/threonine-protein kinase</keyword>
<dbReference type="InterPro" id="IPR000719">
    <property type="entry name" value="Prot_kinase_dom"/>
</dbReference>
<evidence type="ECO:0000256" key="7">
    <source>
        <dbReference type="SAM" id="MobiDB-lite"/>
    </source>
</evidence>
<feature type="domain" description="Protein kinase" evidence="8">
    <location>
        <begin position="17"/>
        <end position="412"/>
    </location>
</feature>
<feature type="compositionally biased region" description="Polar residues" evidence="7">
    <location>
        <begin position="923"/>
        <end position="932"/>
    </location>
</feature>
<evidence type="ECO:0000256" key="3">
    <source>
        <dbReference type="ARBA" id="ARBA00022741"/>
    </source>
</evidence>
<dbReference type="OrthoDB" id="68483at2759"/>
<feature type="region of interest" description="Disordered" evidence="7">
    <location>
        <begin position="265"/>
        <end position="532"/>
    </location>
</feature>
<name>A0A9W8AYD6_9FUNG</name>
<organism evidence="9 10">
    <name type="scientific">Dispira parvispora</name>
    <dbReference type="NCBI Taxonomy" id="1520584"/>
    <lineage>
        <taxon>Eukaryota</taxon>
        <taxon>Fungi</taxon>
        <taxon>Fungi incertae sedis</taxon>
        <taxon>Zoopagomycota</taxon>
        <taxon>Kickxellomycotina</taxon>
        <taxon>Dimargaritomycetes</taxon>
        <taxon>Dimargaritales</taxon>
        <taxon>Dimargaritaceae</taxon>
        <taxon>Dispira</taxon>
    </lineage>
</organism>
<dbReference type="EMBL" id="JANBPY010000298">
    <property type="protein sequence ID" value="KAJ1967687.1"/>
    <property type="molecule type" value="Genomic_DNA"/>
</dbReference>
<evidence type="ECO:0000259" key="8">
    <source>
        <dbReference type="PROSITE" id="PS50011"/>
    </source>
</evidence>
<dbReference type="PROSITE" id="PS00107">
    <property type="entry name" value="PROTEIN_KINASE_ATP"/>
    <property type="match status" value="1"/>
</dbReference>
<dbReference type="Pfam" id="PF00069">
    <property type="entry name" value="Pkinase"/>
    <property type="match status" value="2"/>
</dbReference>
<feature type="compositionally biased region" description="Polar residues" evidence="7">
    <location>
        <begin position="697"/>
        <end position="725"/>
    </location>
</feature>
<feature type="compositionally biased region" description="Polar residues" evidence="7">
    <location>
        <begin position="941"/>
        <end position="957"/>
    </location>
</feature>
<dbReference type="GO" id="GO:0005524">
    <property type="term" value="F:ATP binding"/>
    <property type="evidence" value="ECO:0007669"/>
    <property type="project" value="UniProtKB-UniRule"/>
</dbReference>
<feature type="region of interest" description="Disordered" evidence="7">
    <location>
        <begin position="776"/>
        <end position="874"/>
    </location>
</feature>
<dbReference type="GO" id="GO:0004674">
    <property type="term" value="F:protein serine/threonine kinase activity"/>
    <property type="evidence" value="ECO:0007669"/>
    <property type="project" value="UniProtKB-KW"/>
</dbReference>
<feature type="compositionally biased region" description="Low complexity" evidence="7">
    <location>
        <begin position="797"/>
        <end position="815"/>
    </location>
</feature>
<evidence type="ECO:0000256" key="6">
    <source>
        <dbReference type="PROSITE-ProRule" id="PRU10141"/>
    </source>
</evidence>
<feature type="compositionally biased region" description="Polar residues" evidence="7">
    <location>
        <begin position="668"/>
        <end position="679"/>
    </location>
</feature>
<dbReference type="InterPro" id="IPR011009">
    <property type="entry name" value="Kinase-like_dom_sf"/>
</dbReference>
<keyword evidence="3 6" id="KW-0547">Nucleotide-binding</keyword>
<dbReference type="PANTHER" id="PTHR43895:SF152">
    <property type="entry name" value="SERINE_THREONINE-PROTEIN KINASE TOS3"/>
    <property type="match status" value="1"/>
</dbReference>
<evidence type="ECO:0000256" key="4">
    <source>
        <dbReference type="ARBA" id="ARBA00022777"/>
    </source>
</evidence>
<keyword evidence="2" id="KW-0808">Transferase</keyword>
<dbReference type="SUPFAM" id="SSF56112">
    <property type="entry name" value="Protein kinase-like (PK-like)"/>
    <property type="match status" value="2"/>
</dbReference>
<sequence>MVVSYDQATGRKMVNQYLLLRDIGRGCHGRVKQALDVTTGKVYAIKIIDKWQGARRLSTRWSQQQSSVPGESLPQQQVPPAMARLQSSHGSTGSSLRQHVGITSPVLHAIPPPRRLSTRHSNGQLDKIRKEIAILKKCRHPNVVHLYEVVDDPSARKIYLVLDYLEGGEIRWRDEDDRPLLSLEEIRSIFRDLVLGVEYLHYQGIIHRDIKPANLLRDSHGVVKISDFGVSHFYQQGPPSRTHLSRPESTYSARSYVPSLPSYTSIASSSSFQPLSQGRPIRTTRHRSLYSPSLLSSHSRDSSFQYQRDRPSLHDLGRPVDSAQALGRRERISRPLSVTSEYYPPHPVRSDALARQNSDSPLGNRESHVTPSPHRFPSKGSLRPTSLITQRSLPSTHSRMVTAGSSHFHPHPPATYVPDGLNSDLAQARTLWSTPRAKSPTTTRLSPSVLAHHDSSPTSKSKRTKTPILTFSSDDEDEVKGNLPDPSGPLVGGISAPPPKAPVHHPSGRGLPPPSLLSEAPPPGEMESANSEEPMVMPTVNVPMGPTDAVYDNLVDSDSDDFWSDFDENEAVVEDYGLAVTPTYVSEPVVSNPPSTSPGLFLLGVDGGNTTPAKTPTSKPPHSPTVVKWAGVSQANVHPFSEVSSELQGSPVDQSAEQKLLNDPYSVRQHNPGSPSGIQWPTVLPPLPDSDILPSVTEESGQGVPSLTTNHTSPSHQRAHQTTPGTVHRTSHATLNEDKELAKTAGSPAFFAPELCCTTQELTSLLRKWAETRSLVNPPTLGDRHASDPSGVPTSTNRPLPSRLRRPSLSNLILNRLRRPLVSRSSSNPVPPPPEQSSTPVPPYEPHFKTHSVAKSSTVENLQSETTDSTRKYSLGSTAFPQKVTVQRQFSLNRNLLHPDITLSASQQPIHRSDKDPLCNKSDPITETSFVQPTYAPPITQPSTTAEQSTHPSATQSRKPRPRSLHVNVDGAKSPTGDQAFGSVGWKWWQALSPSTKAQVTTLNDQGSPSNSVRSAHHVLQPGSFDKRHQGRSRSRSCLPEFRPMTDALTLAEDIQQRNSLDLQRGSSSTSAYPPQVEESSPTSQLAPPAVRKSHTDTGDVTSSLMPGPVATGPSLPQPTQAFLDYPNLPTPSYYGITKAIDIWAMGVTLYCLVYGRCPFVADTEYELFQIIPRQPLTFPDDIRTIPDSLRDLLSRLLDKDYRTRITIEEVKRHPWVTEGLQTEVTPAHQSPKLFNELSFPKGQVNGQDINHAISPTYQWPKRIGQGLRRLSVSIAKGLKGWRVKSKDHTLAHR</sequence>
<feature type="region of interest" description="Disordered" evidence="7">
    <location>
        <begin position="1058"/>
        <end position="1118"/>
    </location>
</feature>
<evidence type="ECO:0000256" key="5">
    <source>
        <dbReference type="ARBA" id="ARBA00022840"/>
    </source>
</evidence>
<keyword evidence="5 6" id="KW-0067">ATP-binding</keyword>
<comment type="caution">
    <text evidence="9">The sequence shown here is derived from an EMBL/GenBank/DDBJ whole genome shotgun (WGS) entry which is preliminary data.</text>
</comment>
<evidence type="ECO:0000256" key="1">
    <source>
        <dbReference type="ARBA" id="ARBA00022527"/>
    </source>
</evidence>
<feature type="compositionally biased region" description="Pro residues" evidence="7">
    <location>
        <begin position="829"/>
        <end position="845"/>
    </location>
</feature>
<feature type="compositionally biased region" description="Polar residues" evidence="7">
    <location>
        <begin position="265"/>
        <end position="276"/>
    </location>
</feature>
<proteinExistence type="predicted"/>
<feature type="compositionally biased region" description="Pro residues" evidence="7">
    <location>
        <begin position="511"/>
        <end position="524"/>
    </location>
</feature>
<dbReference type="GO" id="GO:0007165">
    <property type="term" value="P:signal transduction"/>
    <property type="evidence" value="ECO:0007669"/>
    <property type="project" value="TreeGrafter"/>
</dbReference>
<feature type="compositionally biased region" description="Polar residues" evidence="7">
    <location>
        <begin position="383"/>
        <end position="405"/>
    </location>
</feature>
<dbReference type="Proteomes" id="UP001150925">
    <property type="component" value="Unassembled WGS sequence"/>
</dbReference>
<protein>
    <recommendedName>
        <fullName evidence="8">Protein kinase domain-containing protein</fullName>
    </recommendedName>
</protein>
<feature type="binding site" evidence="6">
    <location>
        <position position="46"/>
    </location>
    <ligand>
        <name>ATP</name>
        <dbReference type="ChEBI" id="CHEBI:30616"/>
    </ligand>
</feature>
<dbReference type="PROSITE" id="PS50011">
    <property type="entry name" value="PROTEIN_KINASE_DOM"/>
    <property type="match status" value="2"/>
</dbReference>
<feature type="region of interest" description="Disordered" evidence="7">
    <location>
        <begin position="1021"/>
        <end position="1041"/>
    </location>
</feature>
<gene>
    <name evidence="9" type="ORF">IWQ62_001702</name>
</gene>
<dbReference type="Gene3D" id="1.10.510.10">
    <property type="entry name" value="Transferase(Phosphotransferase) domain 1"/>
    <property type="match status" value="2"/>
</dbReference>
<dbReference type="PANTHER" id="PTHR43895">
    <property type="entry name" value="CALCIUM/CALMODULIN-DEPENDENT PROTEIN KINASE KINASE-RELATED"/>
    <property type="match status" value="1"/>
</dbReference>
<evidence type="ECO:0000256" key="2">
    <source>
        <dbReference type="ARBA" id="ARBA00022679"/>
    </source>
</evidence>
<reference evidence="9" key="1">
    <citation type="submission" date="2022-07" db="EMBL/GenBank/DDBJ databases">
        <title>Phylogenomic reconstructions and comparative analyses of Kickxellomycotina fungi.</title>
        <authorList>
            <person name="Reynolds N.K."/>
            <person name="Stajich J.E."/>
            <person name="Barry K."/>
            <person name="Grigoriev I.V."/>
            <person name="Crous P."/>
            <person name="Smith M.E."/>
        </authorList>
    </citation>
    <scope>NUCLEOTIDE SEQUENCE</scope>
    <source>
        <strain evidence="9">RSA 1196</strain>
    </source>
</reference>
<feature type="domain" description="Protein kinase" evidence="8">
    <location>
        <begin position="869"/>
        <end position="1217"/>
    </location>
</feature>
<keyword evidence="10" id="KW-1185">Reference proteome</keyword>
<dbReference type="SMART" id="SM00220">
    <property type="entry name" value="S_TKc"/>
    <property type="match status" value="1"/>
</dbReference>
<feature type="compositionally biased region" description="Basic and acidic residues" evidence="7">
    <location>
        <begin position="307"/>
        <end position="318"/>
    </location>
</feature>
<feature type="region of interest" description="Disordered" evidence="7">
    <location>
        <begin position="903"/>
        <end position="978"/>
    </location>
</feature>
<evidence type="ECO:0000313" key="10">
    <source>
        <dbReference type="Proteomes" id="UP001150925"/>
    </source>
</evidence>
<feature type="compositionally biased region" description="Polar residues" evidence="7">
    <location>
        <begin position="1058"/>
        <end position="1086"/>
    </location>
</feature>
<accession>A0A9W8AYD6</accession>
<evidence type="ECO:0000313" key="9">
    <source>
        <dbReference type="EMBL" id="KAJ1967687.1"/>
    </source>
</evidence>